<dbReference type="EMBL" id="AP022870">
    <property type="protein sequence ID" value="BCB82225.1"/>
    <property type="molecule type" value="Genomic_DNA"/>
</dbReference>
<dbReference type="AlphaFoldDB" id="A0A6F8Y806"/>
<dbReference type="InterPro" id="IPR015424">
    <property type="entry name" value="PyrdxlP-dep_Trfase"/>
</dbReference>
<dbReference type="PANTHER" id="PTHR43092">
    <property type="entry name" value="L-CYSTEINE DESULFHYDRASE"/>
    <property type="match status" value="1"/>
</dbReference>
<dbReference type="GO" id="GO:0008483">
    <property type="term" value="F:transaminase activity"/>
    <property type="evidence" value="ECO:0007669"/>
    <property type="project" value="UniProtKB-KW"/>
</dbReference>
<evidence type="ECO:0000256" key="2">
    <source>
        <dbReference type="SAM" id="MobiDB-lite"/>
    </source>
</evidence>
<evidence type="ECO:0000259" key="3">
    <source>
        <dbReference type="Pfam" id="PF00266"/>
    </source>
</evidence>
<reference evidence="4 5" key="1">
    <citation type="submission" date="2020-03" db="EMBL/GenBank/DDBJ databases">
        <title>Whole genome shotgun sequence of Phytohabitans flavus NBRC 107702.</title>
        <authorList>
            <person name="Komaki H."/>
            <person name="Tamura T."/>
        </authorList>
    </citation>
    <scope>NUCLEOTIDE SEQUENCE [LARGE SCALE GENOMIC DNA]</scope>
    <source>
        <strain evidence="4 5">NBRC 107702</strain>
    </source>
</reference>
<dbReference type="InterPro" id="IPR015422">
    <property type="entry name" value="PyrdxlP-dep_Trfase_small"/>
</dbReference>
<dbReference type="Proteomes" id="UP000502508">
    <property type="component" value="Chromosome"/>
</dbReference>
<accession>A0A6F8Y806</accession>
<feature type="domain" description="Aminotransferase class V" evidence="3">
    <location>
        <begin position="61"/>
        <end position="299"/>
    </location>
</feature>
<dbReference type="Pfam" id="PF00266">
    <property type="entry name" value="Aminotran_5"/>
    <property type="match status" value="1"/>
</dbReference>
<dbReference type="PANTHER" id="PTHR43092:SF2">
    <property type="entry name" value="HERCYNYLCYSTEINE SULFOXIDE LYASE"/>
    <property type="match status" value="1"/>
</dbReference>
<reference evidence="4 5" key="2">
    <citation type="submission" date="2020-03" db="EMBL/GenBank/DDBJ databases">
        <authorList>
            <person name="Ichikawa N."/>
            <person name="Kimura A."/>
            <person name="Kitahashi Y."/>
            <person name="Uohara A."/>
        </authorList>
    </citation>
    <scope>NUCLEOTIDE SEQUENCE [LARGE SCALE GENOMIC DNA]</scope>
    <source>
        <strain evidence="4 5">NBRC 107702</strain>
    </source>
</reference>
<organism evidence="4 5">
    <name type="scientific">Phytohabitans flavus</name>
    <dbReference type="NCBI Taxonomy" id="1076124"/>
    <lineage>
        <taxon>Bacteria</taxon>
        <taxon>Bacillati</taxon>
        <taxon>Actinomycetota</taxon>
        <taxon>Actinomycetes</taxon>
        <taxon>Micromonosporales</taxon>
        <taxon>Micromonosporaceae</taxon>
    </lineage>
</organism>
<evidence type="ECO:0000313" key="4">
    <source>
        <dbReference type="EMBL" id="BCB82225.1"/>
    </source>
</evidence>
<evidence type="ECO:0000256" key="1">
    <source>
        <dbReference type="ARBA" id="ARBA00022898"/>
    </source>
</evidence>
<keyword evidence="5" id="KW-1185">Reference proteome</keyword>
<dbReference type="Gene3D" id="3.40.640.10">
    <property type="entry name" value="Type I PLP-dependent aspartate aminotransferase-like (Major domain)"/>
    <property type="match status" value="1"/>
</dbReference>
<feature type="region of interest" description="Disordered" evidence="2">
    <location>
        <begin position="373"/>
        <end position="424"/>
    </location>
</feature>
<dbReference type="InterPro" id="IPR000192">
    <property type="entry name" value="Aminotrans_V_dom"/>
</dbReference>
<dbReference type="KEGG" id="pfla:Pflav_086350"/>
<keyword evidence="4" id="KW-0808">Transferase</keyword>
<dbReference type="SUPFAM" id="SSF53383">
    <property type="entry name" value="PLP-dependent transferases"/>
    <property type="match status" value="1"/>
</dbReference>
<dbReference type="InterPro" id="IPR015421">
    <property type="entry name" value="PyrdxlP-dep_Trfase_major"/>
</dbReference>
<gene>
    <name evidence="4" type="ORF">Pflav_086350</name>
</gene>
<protein>
    <submittedName>
        <fullName evidence="4">Aminotransferase class V</fullName>
    </submittedName>
</protein>
<keyword evidence="1" id="KW-0663">Pyridoxal phosphate</keyword>
<proteinExistence type="predicted"/>
<name>A0A6F8Y806_9ACTN</name>
<sequence length="424" mass="45872">MVEGVQVGWDRIRESFSLDPAIAYLNHGARGAVPIAVQRAQQRVRDEGETNPIRYFRDLPDRIAHTRRYIATFLGADPAGAALVGNTTIGAAIVLQSLGLRSGDEVLMTDHRYGAIAFTAERECRRTGATVRTVGVPLDADDDEVTATVTQALRPGRTRLLIVDQISSPTARLFPVEKIVAAAREREVPVLVDAAHVPGMLPVSVDSIGADFWVGNLHKWAYAPRGTALLSVAPPWRERIDPLAISWQQHSGYPARVEWQGTLDYSPWLATPTGLFFLRTLGAERVRAHNADLAAYGQRVVGAALGLTPEELPDPGSPRWRCASCRCPRHSDDLRGGGGSPQADRARACRRRGSDVVERPWVAAALWPGLQPPRRVRPAGRTAARLPAPTPLSGWPAQPAVMESRPTAPGGRPGGPVGRPRGGR</sequence>
<keyword evidence="4" id="KW-0032">Aminotransferase</keyword>
<dbReference type="Gene3D" id="3.90.1150.10">
    <property type="entry name" value="Aspartate Aminotransferase, domain 1"/>
    <property type="match status" value="1"/>
</dbReference>
<evidence type="ECO:0000313" key="5">
    <source>
        <dbReference type="Proteomes" id="UP000502508"/>
    </source>
</evidence>